<keyword evidence="6" id="KW-0808">Transferase</keyword>
<dbReference type="AlphaFoldDB" id="A0A081P2V6"/>
<dbReference type="InterPro" id="IPR005467">
    <property type="entry name" value="His_kinase_dom"/>
</dbReference>
<evidence type="ECO:0000256" key="4">
    <source>
        <dbReference type="ARBA" id="ARBA00022475"/>
    </source>
</evidence>
<comment type="catalytic activity">
    <reaction evidence="1">
        <text>ATP + protein L-histidine = ADP + protein N-phospho-L-histidine.</text>
        <dbReference type="EC" id="2.7.13.3"/>
    </reaction>
</comment>
<evidence type="ECO:0000256" key="7">
    <source>
        <dbReference type="ARBA" id="ARBA00022692"/>
    </source>
</evidence>
<dbReference type="Pfam" id="PF02518">
    <property type="entry name" value="HATPase_c"/>
    <property type="match status" value="1"/>
</dbReference>
<dbReference type="Pfam" id="PF00672">
    <property type="entry name" value="HAMP"/>
    <property type="match status" value="1"/>
</dbReference>
<evidence type="ECO:0000256" key="8">
    <source>
        <dbReference type="ARBA" id="ARBA00022741"/>
    </source>
</evidence>
<dbReference type="Proteomes" id="UP000028123">
    <property type="component" value="Unassembled WGS sequence"/>
</dbReference>
<evidence type="ECO:0000256" key="6">
    <source>
        <dbReference type="ARBA" id="ARBA00022679"/>
    </source>
</evidence>
<evidence type="ECO:0000313" key="18">
    <source>
        <dbReference type="EMBL" id="KEQ25029.1"/>
    </source>
</evidence>
<keyword evidence="7 15" id="KW-0812">Transmembrane</keyword>
<dbReference type="SMART" id="SM00387">
    <property type="entry name" value="HATPase_c"/>
    <property type="match status" value="1"/>
</dbReference>
<protein>
    <recommendedName>
        <fullName evidence="3">histidine kinase</fullName>
        <ecNumber evidence="3">2.7.13.3</ecNumber>
    </recommendedName>
</protein>
<comment type="subcellular location">
    <subcellularLocation>
        <location evidence="2">Cell membrane</location>
        <topology evidence="2">Multi-pass membrane protein</topology>
    </subcellularLocation>
</comment>
<dbReference type="PANTHER" id="PTHR34220">
    <property type="entry name" value="SENSOR HISTIDINE KINASE YPDA"/>
    <property type="match status" value="1"/>
</dbReference>
<keyword evidence="14" id="KW-0175">Coiled coil</keyword>
<dbReference type="InterPro" id="IPR036890">
    <property type="entry name" value="HATPase_C_sf"/>
</dbReference>
<feature type="coiled-coil region" evidence="14">
    <location>
        <begin position="43"/>
        <end position="70"/>
    </location>
</feature>
<evidence type="ECO:0000256" key="14">
    <source>
        <dbReference type="SAM" id="Coils"/>
    </source>
</evidence>
<feature type="domain" description="Histidine kinase" evidence="16">
    <location>
        <begin position="494"/>
        <end position="606"/>
    </location>
</feature>
<dbReference type="PROSITE" id="PS50885">
    <property type="entry name" value="HAMP"/>
    <property type="match status" value="1"/>
</dbReference>
<accession>A0A081P2V6</accession>
<evidence type="ECO:0000256" key="5">
    <source>
        <dbReference type="ARBA" id="ARBA00022553"/>
    </source>
</evidence>
<evidence type="ECO:0000256" key="3">
    <source>
        <dbReference type="ARBA" id="ARBA00012438"/>
    </source>
</evidence>
<evidence type="ECO:0000313" key="19">
    <source>
        <dbReference type="Proteomes" id="UP000028123"/>
    </source>
</evidence>
<evidence type="ECO:0000259" key="17">
    <source>
        <dbReference type="PROSITE" id="PS50885"/>
    </source>
</evidence>
<dbReference type="EMBL" id="JNVM01000012">
    <property type="protein sequence ID" value="KEQ25029.1"/>
    <property type="molecule type" value="Genomic_DNA"/>
</dbReference>
<dbReference type="PROSITE" id="PS50109">
    <property type="entry name" value="HIS_KIN"/>
    <property type="match status" value="1"/>
</dbReference>
<keyword evidence="4" id="KW-1003">Cell membrane</keyword>
<evidence type="ECO:0000256" key="13">
    <source>
        <dbReference type="ARBA" id="ARBA00023136"/>
    </source>
</evidence>
<keyword evidence="10" id="KW-0067">ATP-binding</keyword>
<dbReference type="OrthoDB" id="9776552at2"/>
<keyword evidence="19" id="KW-1185">Reference proteome</keyword>
<dbReference type="InterPro" id="IPR050640">
    <property type="entry name" value="Bact_2-comp_sensor_kinase"/>
</dbReference>
<organism evidence="18 19">
    <name type="scientific">Paenibacillus tyrfis</name>
    <dbReference type="NCBI Taxonomy" id="1501230"/>
    <lineage>
        <taxon>Bacteria</taxon>
        <taxon>Bacillati</taxon>
        <taxon>Bacillota</taxon>
        <taxon>Bacilli</taxon>
        <taxon>Bacillales</taxon>
        <taxon>Paenibacillaceae</taxon>
        <taxon>Paenibacillus</taxon>
    </lineage>
</organism>
<feature type="transmembrane region" description="Helical" evidence="15">
    <location>
        <begin position="316"/>
        <end position="338"/>
    </location>
</feature>
<name>A0A081P2V6_9BACL</name>
<dbReference type="SUPFAM" id="SSF158472">
    <property type="entry name" value="HAMP domain-like"/>
    <property type="match status" value="1"/>
</dbReference>
<dbReference type="eggNOG" id="COG2972">
    <property type="taxonomic scope" value="Bacteria"/>
</dbReference>
<evidence type="ECO:0000256" key="1">
    <source>
        <dbReference type="ARBA" id="ARBA00000085"/>
    </source>
</evidence>
<dbReference type="Gene3D" id="3.30.565.10">
    <property type="entry name" value="Histidine kinase-like ATPase, C-terminal domain"/>
    <property type="match status" value="1"/>
</dbReference>
<dbReference type="RefSeq" id="WP_036683337.1">
    <property type="nucleotide sequence ID" value="NZ_JNVM01000012.1"/>
</dbReference>
<dbReference type="InterPro" id="IPR004358">
    <property type="entry name" value="Sig_transdc_His_kin-like_C"/>
</dbReference>
<feature type="domain" description="HAMP" evidence="17">
    <location>
        <begin position="336"/>
        <end position="388"/>
    </location>
</feature>
<dbReference type="EC" id="2.7.13.3" evidence="3"/>
<gene>
    <name evidence="18" type="ORF">ET33_04855</name>
</gene>
<evidence type="ECO:0000256" key="11">
    <source>
        <dbReference type="ARBA" id="ARBA00022989"/>
    </source>
</evidence>
<dbReference type="InterPro" id="IPR010559">
    <property type="entry name" value="Sig_transdc_His_kin_internal"/>
</dbReference>
<dbReference type="Gene3D" id="6.10.340.10">
    <property type="match status" value="1"/>
</dbReference>
<dbReference type="CDD" id="cd06225">
    <property type="entry name" value="HAMP"/>
    <property type="match status" value="1"/>
</dbReference>
<dbReference type="GO" id="GO:0005524">
    <property type="term" value="F:ATP binding"/>
    <property type="evidence" value="ECO:0007669"/>
    <property type="project" value="UniProtKB-KW"/>
</dbReference>
<evidence type="ECO:0000256" key="10">
    <source>
        <dbReference type="ARBA" id="ARBA00022840"/>
    </source>
</evidence>
<keyword evidence="12" id="KW-0902">Two-component regulatory system</keyword>
<dbReference type="GO" id="GO:0000155">
    <property type="term" value="F:phosphorelay sensor kinase activity"/>
    <property type="evidence" value="ECO:0007669"/>
    <property type="project" value="InterPro"/>
</dbReference>
<evidence type="ECO:0000259" key="16">
    <source>
        <dbReference type="PROSITE" id="PS50109"/>
    </source>
</evidence>
<evidence type="ECO:0000256" key="15">
    <source>
        <dbReference type="SAM" id="Phobius"/>
    </source>
</evidence>
<dbReference type="GO" id="GO:0005886">
    <property type="term" value="C:plasma membrane"/>
    <property type="evidence" value="ECO:0007669"/>
    <property type="project" value="UniProtKB-SubCell"/>
</dbReference>
<keyword evidence="8" id="KW-0547">Nucleotide-binding</keyword>
<dbReference type="InterPro" id="IPR003660">
    <property type="entry name" value="HAMP_dom"/>
</dbReference>
<keyword evidence="9" id="KW-0418">Kinase</keyword>
<feature type="transmembrane region" description="Helical" evidence="15">
    <location>
        <begin position="21"/>
        <end position="41"/>
    </location>
</feature>
<keyword evidence="11 15" id="KW-1133">Transmembrane helix</keyword>
<dbReference type="SUPFAM" id="SSF55874">
    <property type="entry name" value="ATPase domain of HSP90 chaperone/DNA topoisomerase II/histidine kinase"/>
    <property type="match status" value="1"/>
</dbReference>
<keyword evidence="5" id="KW-0597">Phosphoprotein</keyword>
<evidence type="ECO:0000256" key="12">
    <source>
        <dbReference type="ARBA" id="ARBA00023012"/>
    </source>
</evidence>
<dbReference type="PRINTS" id="PR00344">
    <property type="entry name" value="BCTRLSENSOR"/>
</dbReference>
<comment type="caution">
    <text evidence="18">The sequence shown here is derived from an EMBL/GenBank/DDBJ whole genome shotgun (WGS) entry which is preliminary data.</text>
</comment>
<dbReference type="PANTHER" id="PTHR34220:SF11">
    <property type="entry name" value="SENSOR PROTEIN KINASE HPTS"/>
    <property type="match status" value="1"/>
</dbReference>
<evidence type="ECO:0000256" key="9">
    <source>
        <dbReference type="ARBA" id="ARBA00022777"/>
    </source>
</evidence>
<evidence type="ECO:0000256" key="2">
    <source>
        <dbReference type="ARBA" id="ARBA00004651"/>
    </source>
</evidence>
<dbReference type="Pfam" id="PF06580">
    <property type="entry name" value="His_kinase"/>
    <property type="match status" value="1"/>
</dbReference>
<dbReference type="InterPro" id="IPR003594">
    <property type="entry name" value="HATPase_dom"/>
</dbReference>
<sequence>MVSGVRTFYKNHIEKKLFNKILLLYSLIIIVSLTALAVLIYRNAAEQSTRKELEAAKQVLERSTHEVERRYEAGQQMVFQLYKDERLLRDVLFFLNNDFSDYLRYRLDRFADNAGFVDKNMDSYFQSLTFDREIQTIWLYSSVKGFLYVYRGLEEQGFVYPGPENPKVADPIRRIRQTKSFAPPPSFEPGTDGDRSRMFTMANDINDPITLQNHGTLLVDWKWTGMDRIVQNDRSDFKGELLLLTADGTVLYDSSRRYTGQSYPYMHALRDQSDPVALDESAYVQLKTLNQGGVVLASIVPVAKVSEGLQGMKRTVIAGTGLCVAAAVLLSYLLMINFSRRTQTVIRAMRKLQDGDLSVRVTVQKEDELFHIATSFNKMCETLQEHIQRVYLSEIKQRQAELLALQAQIQPHFLYNTLEAIRLKAVMDGNRDVGDMIYSLGALFQNLIKHETMVTVQDEVQLCRLYLNLLRARYPNRFDYEIAVDEAVGRCTILKLTLQPIVENCIRHAFHGPAPDGRERRIVIRGWAEGSNVRIAVADNGSGIVPERLAQLQRDLKHPPSASGASIGLTNVNERLKHSFGEAYGLRIDSRPGEGATVTITIPGSVRGKENVSRISG</sequence>
<reference evidence="18 19" key="1">
    <citation type="submission" date="2014-06" db="EMBL/GenBank/DDBJ databases">
        <title>Draft genome sequence of Paenibacillus sp. MSt1.</title>
        <authorList>
            <person name="Aw Y.K."/>
            <person name="Ong K.S."/>
            <person name="Gan H.M."/>
            <person name="Lee S.M."/>
        </authorList>
    </citation>
    <scope>NUCLEOTIDE SEQUENCE [LARGE SCALE GENOMIC DNA]</scope>
    <source>
        <strain evidence="18 19">MSt1</strain>
    </source>
</reference>
<keyword evidence="13 15" id="KW-0472">Membrane</keyword>
<proteinExistence type="predicted"/>
<dbReference type="SMART" id="SM00304">
    <property type="entry name" value="HAMP"/>
    <property type="match status" value="1"/>
</dbReference>